<name>A0A026WK94_OOCBI</name>
<dbReference type="SUPFAM" id="SSF56219">
    <property type="entry name" value="DNase I-like"/>
    <property type="match status" value="1"/>
</dbReference>
<dbReference type="EMBL" id="KK107178">
    <property type="protein sequence ID" value="EZA56066.1"/>
    <property type="molecule type" value="Genomic_DNA"/>
</dbReference>
<evidence type="ECO:0000313" key="3">
    <source>
        <dbReference type="EMBL" id="EZA56066.1"/>
    </source>
</evidence>
<evidence type="ECO:0000256" key="1">
    <source>
        <dbReference type="SAM" id="MobiDB-lite"/>
    </source>
</evidence>
<protein>
    <recommendedName>
        <fullName evidence="2">Endonuclease/exonuclease/phosphatase domain-containing protein</fullName>
    </recommendedName>
</protein>
<keyword evidence="4" id="KW-1185">Reference proteome</keyword>
<feature type="domain" description="Endonuclease/exonuclease/phosphatase" evidence="2">
    <location>
        <begin position="79"/>
        <end position="214"/>
    </location>
</feature>
<dbReference type="AlphaFoldDB" id="A0A026WK94"/>
<dbReference type="Gene3D" id="3.60.10.10">
    <property type="entry name" value="Endonuclease/exonuclease/phosphatase"/>
    <property type="match status" value="1"/>
</dbReference>
<dbReference type="OrthoDB" id="7554824at2759"/>
<accession>A0A026WK94</accession>
<evidence type="ECO:0000313" key="4">
    <source>
        <dbReference type="Proteomes" id="UP000053097"/>
    </source>
</evidence>
<dbReference type="OMA" id="ENREWIM"/>
<sequence length="235" mass="26794">MVLSETWVEGKGWQKLKSKLPKGYVWAMQEARRKSKKGRVMGGMVMGIRKRMMDKGKKVEVDKEGLMVGKIRCGRKRWRVIGMYVNGDIEEKLERLEEWVEGKEEGAKMIIGGDFNARTGSEGGIMMGEEKEEGGGRKSKDGKVREERILLNFLVEKGWVLFNGNTRGDERGEFTFTGGKGCTVIDYIIGDREIRESVIEMRVTDKIDSDHQPVEVKIKGEVSREKEWRGEVEEG</sequence>
<proteinExistence type="predicted"/>
<dbReference type="InterPro" id="IPR036691">
    <property type="entry name" value="Endo/exonu/phosph_ase_sf"/>
</dbReference>
<organism evidence="3 4">
    <name type="scientific">Ooceraea biroi</name>
    <name type="common">Clonal raider ant</name>
    <name type="synonym">Cerapachys biroi</name>
    <dbReference type="NCBI Taxonomy" id="2015173"/>
    <lineage>
        <taxon>Eukaryota</taxon>
        <taxon>Metazoa</taxon>
        <taxon>Ecdysozoa</taxon>
        <taxon>Arthropoda</taxon>
        <taxon>Hexapoda</taxon>
        <taxon>Insecta</taxon>
        <taxon>Pterygota</taxon>
        <taxon>Neoptera</taxon>
        <taxon>Endopterygota</taxon>
        <taxon>Hymenoptera</taxon>
        <taxon>Apocrita</taxon>
        <taxon>Aculeata</taxon>
        <taxon>Formicoidea</taxon>
        <taxon>Formicidae</taxon>
        <taxon>Dorylinae</taxon>
        <taxon>Ooceraea</taxon>
    </lineage>
</organism>
<dbReference type="InterPro" id="IPR005135">
    <property type="entry name" value="Endo/exonuclease/phosphatase"/>
</dbReference>
<reference evidence="3 4" key="1">
    <citation type="journal article" date="2014" name="Curr. Biol.">
        <title>The genome of the clonal raider ant Cerapachys biroi.</title>
        <authorList>
            <person name="Oxley P.R."/>
            <person name="Ji L."/>
            <person name="Fetter-Pruneda I."/>
            <person name="McKenzie S.K."/>
            <person name="Li C."/>
            <person name="Hu H."/>
            <person name="Zhang G."/>
            <person name="Kronauer D.J."/>
        </authorList>
    </citation>
    <scope>NUCLEOTIDE SEQUENCE [LARGE SCALE GENOMIC DNA]</scope>
</reference>
<gene>
    <name evidence="3" type="ORF">X777_03893</name>
</gene>
<evidence type="ECO:0000259" key="2">
    <source>
        <dbReference type="Pfam" id="PF14529"/>
    </source>
</evidence>
<dbReference type="GO" id="GO:0003824">
    <property type="term" value="F:catalytic activity"/>
    <property type="evidence" value="ECO:0007669"/>
    <property type="project" value="InterPro"/>
</dbReference>
<dbReference type="Pfam" id="PF14529">
    <property type="entry name" value="Exo_endo_phos_2"/>
    <property type="match status" value="1"/>
</dbReference>
<dbReference type="Proteomes" id="UP000053097">
    <property type="component" value="Unassembled WGS sequence"/>
</dbReference>
<feature type="region of interest" description="Disordered" evidence="1">
    <location>
        <begin position="121"/>
        <end position="141"/>
    </location>
</feature>